<dbReference type="PANTHER" id="PTHR36179:SF2">
    <property type="entry name" value="LUD DOMAIN-CONTAINING PROTEIN"/>
    <property type="match status" value="1"/>
</dbReference>
<dbReference type="EMBL" id="MFEJ01000023">
    <property type="protein sequence ID" value="OGE80014.1"/>
    <property type="molecule type" value="Genomic_DNA"/>
</dbReference>
<sequence>MNYDTLASQDSIQKTIQALKEHGVEAELVATKKEALAKIKELIPAGSSVMNGSSRTLEQIGFVEYLQSGLHGWNNLHAGILAEKDPARQMEMRRQAVLSDYYLGSVHAVSETGEMVIASNTGSQLPYIVNTAPNLIFVVGAQKIMPTLPDAIKRLEEYVVPLEDKRLFAVYQAHTMMSKVLIFHRENQRMGRQVRVIFVNEKLGF</sequence>
<gene>
    <name evidence="2" type="ORF">A2660_02885</name>
</gene>
<dbReference type="InterPro" id="IPR037171">
    <property type="entry name" value="NagB/RpiA_transferase-like"/>
</dbReference>
<dbReference type="AlphaFoldDB" id="A0A1F5NR40"/>
<dbReference type="PANTHER" id="PTHR36179">
    <property type="entry name" value="LUD_DOM DOMAIN-CONTAINING PROTEIN"/>
    <property type="match status" value="1"/>
</dbReference>
<organism evidence="2 3">
    <name type="scientific">Candidatus Doudnabacteria bacterium RIFCSPHIGHO2_01_FULL_45_18</name>
    <dbReference type="NCBI Taxonomy" id="1817823"/>
    <lineage>
        <taxon>Bacteria</taxon>
        <taxon>Candidatus Doudnaibacteriota</taxon>
    </lineage>
</organism>
<protein>
    <recommendedName>
        <fullName evidence="1">LUD domain-containing protein</fullName>
    </recommendedName>
</protein>
<dbReference type="SUPFAM" id="SSF100950">
    <property type="entry name" value="NagB/RpiA/CoA transferase-like"/>
    <property type="match status" value="1"/>
</dbReference>
<evidence type="ECO:0000259" key="1">
    <source>
        <dbReference type="Pfam" id="PF02589"/>
    </source>
</evidence>
<dbReference type="InterPro" id="IPR003741">
    <property type="entry name" value="LUD_dom"/>
</dbReference>
<dbReference type="InterPro" id="IPR024185">
    <property type="entry name" value="FTHF_cligase-like_sf"/>
</dbReference>
<proteinExistence type="predicted"/>
<comment type="caution">
    <text evidence="2">The sequence shown here is derived from an EMBL/GenBank/DDBJ whole genome shotgun (WGS) entry which is preliminary data.</text>
</comment>
<accession>A0A1F5NR40</accession>
<evidence type="ECO:0000313" key="2">
    <source>
        <dbReference type="EMBL" id="OGE80014.1"/>
    </source>
</evidence>
<reference evidence="2 3" key="1">
    <citation type="journal article" date="2016" name="Nat. Commun.">
        <title>Thousands of microbial genomes shed light on interconnected biogeochemical processes in an aquifer system.</title>
        <authorList>
            <person name="Anantharaman K."/>
            <person name="Brown C.T."/>
            <person name="Hug L.A."/>
            <person name="Sharon I."/>
            <person name="Castelle C.J."/>
            <person name="Probst A.J."/>
            <person name="Thomas B.C."/>
            <person name="Singh A."/>
            <person name="Wilkins M.J."/>
            <person name="Karaoz U."/>
            <person name="Brodie E.L."/>
            <person name="Williams K.H."/>
            <person name="Hubbard S.S."/>
            <person name="Banfield J.F."/>
        </authorList>
    </citation>
    <scope>NUCLEOTIDE SEQUENCE [LARGE SCALE GENOMIC DNA]</scope>
</reference>
<feature type="domain" description="LUD" evidence="1">
    <location>
        <begin position="12"/>
        <end position="168"/>
    </location>
</feature>
<dbReference type="Gene3D" id="3.40.50.10420">
    <property type="entry name" value="NagB/RpiA/CoA transferase-like"/>
    <property type="match status" value="1"/>
</dbReference>
<dbReference type="Pfam" id="PF02589">
    <property type="entry name" value="LUD_dom"/>
    <property type="match status" value="1"/>
</dbReference>
<name>A0A1F5NR40_9BACT</name>
<dbReference type="Proteomes" id="UP000176233">
    <property type="component" value="Unassembled WGS sequence"/>
</dbReference>
<evidence type="ECO:0000313" key="3">
    <source>
        <dbReference type="Proteomes" id="UP000176233"/>
    </source>
</evidence>